<dbReference type="InterPro" id="IPR000594">
    <property type="entry name" value="ThiF_NAD_FAD-bd"/>
</dbReference>
<dbReference type="PANTHER" id="PTHR10953:SF102">
    <property type="entry name" value="ADENYLYLTRANSFERASE AND SULFURTRANSFERASE MOCS3"/>
    <property type="match status" value="1"/>
</dbReference>
<dbReference type="RefSeq" id="WP_380704566.1">
    <property type="nucleotide sequence ID" value="NZ_JBHSAP010000009.1"/>
</dbReference>
<keyword evidence="3" id="KW-1185">Reference proteome</keyword>
<evidence type="ECO:0000313" key="3">
    <source>
        <dbReference type="Proteomes" id="UP001595843"/>
    </source>
</evidence>
<dbReference type="InterPro" id="IPR035985">
    <property type="entry name" value="Ubiquitin-activating_enz"/>
</dbReference>
<proteinExistence type="predicted"/>
<comment type="caution">
    <text evidence="2">The sequence shown here is derived from an EMBL/GenBank/DDBJ whole genome shotgun (WGS) entry which is preliminary data.</text>
</comment>
<dbReference type="InterPro" id="IPR045886">
    <property type="entry name" value="ThiF/MoeB/HesA"/>
</dbReference>
<dbReference type="EMBL" id="JBHSAP010000009">
    <property type="protein sequence ID" value="MFC4077067.1"/>
    <property type="molecule type" value="Genomic_DNA"/>
</dbReference>
<evidence type="ECO:0000259" key="1">
    <source>
        <dbReference type="Pfam" id="PF00899"/>
    </source>
</evidence>
<dbReference type="Pfam" id="PF00899">
    <property type="entry name" value="ThiF"/>
    <property type="match status" value="1"/>
</dbReference>
<dbReference type="SUPFAM" id="SSF69572">
    <property type="entry name" value="Activating enzymes of the ubiquitin-like proteins"/>
    <property type="match status" value="1"/>
</dbReference>
<sequence>MKPKFKETIPVFCWGDKIQIGEEDGVAGMIDDPNGSVTLMIEAMNGKNDLDEIVRMVRGQFPEISREEIIHAIQALNEEGYIEDSSIKPDKLLDYDLERYKANINFFSLFTSANESKYEIQERLNNCKVSLLGIGGLGSQILYHLAALGFHNIKALDFDRLELSNFNRQLLYSESHIGQLKTEMAFQRIQQFNPNVHLSITNCKIESSEDVFQHIDGTEYVICVADRPTLHIQDWVNEAIVKARLPMVSGGVMNTRGRFYSMIPGQTGCVQCHVDSKKKADPSLDNHLKYMEKIDFQRKNAAISPNVAILAGSIVNELFKLVTGLDKPLALGKMMEINFFTLGVKEISSWDKQPNCPVCGSAQRDYKKRITEKGSERIRV</sequence>
<gene>
    <name evidence="2" type="ORF">ACFOUO_09595</name>
</gene>
<reference evidence="3" key="1">
    <citation type="journal article" date="2019" name="Int. J. Syst. Evol. Microbiol.">
        <title>The Global Catalogue of Microorganisms (GCM) 10K type strain sequencing project: providing services to taxonomists for standard genome sequencing and annotation.</title>
        <authorList>
            <consortium name="The Broad Institute Genomics Platform"/>
            <consortium name="The Broad Institute Genome Sequencing Center for Infectious Disease"/>
            <person name="Wu L."/>
            <person name="Ma J."/>
        </authorList>
    </citation>
    <scope>NUCLEOTIDE SEQUENCE [LARGE SCALE GENOMIC DNA]</scope>
    <source>
        <strain evidence="3">IBRC-M 10813</strain>
    </source>
</reference>
<organism evidence="2 3">
    <name type="scientific">Salinithrix halophila</name>
    <dbReference type="NCBI Taxonomy" id="1485204"/>
    <lineage>
        <taxon>Bacteria</taxon>
        <taxon>Bacillati</taxon>
        <taxon>Bacillota</taxon>
        <taxon>Bacilli</taxon>
        <taxon>Bacillales</taxon>
        <taxon>Thermoactinomycetaceae</taxon>
        <taxon>Salinithrix</taxon>
    </lineage>
</organism>
<dbReference type="PANTHER" id="PTHR10953">
    <property type="entry name" value="UBIQUITIN-ACTIVATING ENZYME E1"/>
    <property type="match status" value="1"/>
</dbReference>
<feature type="domain" description="THIF-type NAD/FAD binding fold" evidence="1">
    <location>
        <begin position="114"/>
        <end position="358"/>
    </location>
</feature>
<dbReference type="Proteomes" id="UP001595843">
    <property type="component" value="Unassembled WGS sequence"/>
</dbReference>
<evidence type="ECO:0000313" key="2">
    <source>
        <dbReference type="EMBL" id="MFC4077067.1"/>
    </source>
</evidence>
<protein>
    <submittedName>
        <fullName evidence="2">HesA/MoeB/ThiF family protein</fullName>
    </submittedName>
</protein>
<dbReference type="Gene3D" id="3.40.50.720">
    <property type="entry name" value="NAD(P)-binding Rossmann-like Domain"/>
    <property type="match status" value="1"/>
</dbReference>
<name>A0ABV8JJW3_9BACL</name>
<accession>A0ABV8JJW3</accession>